<proteinExistence type="predicted"/>
<accession>A0A928X273</accession>
<evidence type="ECO:0000259" key="1">
    <source>
        <dbReference type="Pfam" id="PF16261"/>
    </source>
</evidence>
<dbReference type="Pfam" id="PF16261">
    <property type="entry name" value="DUF4915"/>
    <property type="match status" value="1"/>
</dbReference>
<dbReference type="SUPFAM" id="SSF63825">
    <property type="entry name" value="YWTD domain"/>
    <property type="match status" value="1"/>
</dbReference>
<feature type="domain" description="Conserved hypothetical protein CHP03032" evidence="1">
    <location>
        <begin position="22"/>
        <end position="341"/>
    </location>
</feature>
<dbReference type="Proteomes" id="UP000615026">
    <property type="component" value="Unassembled WGS sequence"/>
</dbReference>
<keyword evidence="3" id="KW-1185">Reference proteome</keyword>
<sequence>MVQSTSPAAGNTLNLGISASRQFPSWLRDEGLSLAFTTYQSQLLLLIGMNQQNKLSASMRLFGRAMGLYATPDAERLYLSTKFQLWQLNNVLKPGQQYRDCDKCYVPRVGYTTGDLDIHDVTLDETGRILMVCTLLNSLATVSQKHSCTPLWQPPFISKLVNEDRCHLNGLAMVAGRPGYVTVVSPVDLVDSWRDKRRTSGCVIDLATNEIVATGLSMPHSPRFYQGKLWLLNSGTGEFGYIDLATGQFEPVTFCPGYLRGLAFWQHFAIVGLSKVRAGDGAFSGLMLDELLREKEVESRCGLMIIDLNTGAIAHWLRLEGHISELYDVQVLPGVKRPMSLGFQSDEISRLLTFDTMSNTL</sequence>
<name>A0A928X273_LEPEC</name>
<dbReference type="InterPro" id="IPR017481">
    <property type="entry name" value="CHP03032"/>
</dbReference>
<dbReference type="NCBIfam" id="TIGR03032">
    <property type="entry name" value="TIGR03032 family protein"/>
    <property type="match status" value="1"/>
</dbReference>
<gene>
    <name evidence="2" type="ORF">IQ260_05055</name>
</gene>
<protein>
    <submittedName>
        <fullName evidence="2">TIGR03032 family protein</fullName>
    </submittedName>
</protein>
<organism evidence="2 3">
    <name type="scientific">Leptolyngbya cf. ectocarpi LEGE 11479</name>
    <dbReference type="NCBI Taxonomy" id="1828722"/>
    <lineage>
        <taxon>Bacteria</taxon>
        <taxon>Bacillati</taxon>
        <taxon>Cyanobacteriota</taxon>
        <taxon>Cyanophyceae</taxon>
        <taxon>Leptolyngbyales</taxon>
        <taxon>Leptolyngbyaceae</taxon>
        <taxon>Leptolyngbya group</taxon>
        <taxon>Leptolyngbya</taxon>
    </lineage>
</organism>
<evidence type="ECO:0000313" key="3">
    <source>
        <dbReference type="Proteomes" id="UP000615026"/>
    </source>
</evidence>
<dbReference type="RefSeq" id="WP_193991445.1">
    <property type="nucleotide sequence ID" value="NZ_JADEXP010000025.1"/>
</dbReference>
<comment type="caution">
    <text evidence="2">The sequence shown here is derived from an EMBL/GenBank/DDBJ whole genome shotgun (WGS) entry which is preliminary data.</text>
</comment>
<dbReference type="EMBL" id="JADEXP010000025">
    <property type="protein sequence ID" value="MBE9066016.1"/>
    <property type="molecule type" value="Genomic_DNA"/>
</dbReference>
<dbReference type="AlphaFoldDB" id="A0A928X273"/>
<reference evidence="2" key="1">
    <citation type="submission" date="2020-10" db="EMBL/GenBank/DDBJ databases">
        <authorList>
            <person name="Castelo-Branco R."/>
            <person name="Eusebio N."/>
            <person name="Adriana R."/>
            <person name="Vieira A."/>
            <person name="Brugerolle De Fraissinette N."/>
            <person name="Rezende De Castro R."/>
            <person name="Schneider M.P."/>
            <person name="Vasconcelos V."/>
            <person name="Leao P.N."/>
        </authorList>
    </citation>
    <scope>NUCLEOTIDE SEQUENCE</scope>
    <source>
        <strain evidence="2">LEGE 11479</strain>
    </source>
</reference>
<evidence type="ECO:0000313" key="2">
    <source>
        <dbReference type="EMBL" id="MBE9066016.1"/>
    </source>
</evidence>